<dbReference type="PANTHER" id="PTHR11895">
    <property type="entry name" value="TRANSAMIDASE"/>
    <property type="match status" value="1"/>
</dbReference>
<dbReference type="GO" id="GO:0004040">
    <property type="term" value="F:amidase activity"/>
    <property type="evidence" value="ECO:0007669"/>
    <property type="project" value="UniProtKB-EC"/>
</dbReference>
<dbReference type="InterPro" id="IPR000120">
    <property type="entry name" value="Amidase"/>
</dbReference>
<feature type="domain" description="Amidase" evidence="1">
    <location>
        <begin position="56"/>
        <end position="489"/>
    </location>
</feature>
<dbReference type="PROSITE" id="PS51318">
    <property type="entry name" value="TAT"/>
    <property type="match status" value="1"/>
</dbReference>
<dbReference type="EMBL" id="WMIG01000003">
    <property type="protein sequence ID" value="MTH59391.1"/>
    <property type="molecule type" value="Genomic_DNA"/>
</dbReference>
<reference evidence="2 3" key="1">
    <citation type="submission" date="2019-11" db="EMBL/GenBank/DDBJ databases">
        <authorList>
            <person name="Dong K."/>
        </authorList>
    </citation>
    <scope>NUCLEOTIDE SEQUENCE [LARGE SCALE GENOMIC DNA]</scope>
    <source>
        <strain evidence="2 3">NBRC 112902</strain>
    </source>
</reference>
<dbReference type="NCBIfam" id="NF005686">
    <property type="entry name" value="PRK07486.1"/>
    <property type="match status" value="1"/>
</dbReference>
<evidence type="ECO:0000259" key="1">
    <source>
        <dbReference type="Pfam" id="PF01425"/>
    </source>
</evidence>
<dbReference type="Gene3D" id="3.90.1300.10">
    <property type="entry name" value="Amidase signature (AS) domain"/>
    <property type="match status" value="1"/>
</dbReference>
<dbReference type="OrthoDB" id="9777859at2"/>
<evidence type="ECO:0000313" key="2">
    <source>
        <dbReference type="EMBL" id="MTH59391.1"/>
    </source>
</evidence>
<organism evidence="2 3">
    <name type="scientific">Paracoccus litorisediminis</name>
    <dbReference type="NCBI Taxonomy" id="2006130"/>
    <lineage>
        <taxon>Bacteria</taxon>
        <taxon>Pseudomonadati</taxon>
        <taxon>Pseudomonadota</taxon>
        <taxon>Alphaproteobacteria</taxon>
        <taxon>Rhodobacterales</taxon>
        <taxon>Paracoccaceae</taxon>
        <taxon>Paracoccus</taxon>
    </lineage>
</organism>
<accession>A0A844HNT9</accession>
<proteinExistence type="predicted"/>
<dbReference type="InterPro" id="IPR036928">
    <property type="entry name" value="AS_sf"/>
</dbReference>
<sequence length="509" mass="54196">MSRRTFLNTTGGLAAASLIGLRAGKVLAGAQASDPMALGVVDLVKAIRGKEVSCREVMQACLDRIDAENPTYNAIVSRQDPEKLLEQADRADAAIAAGQATGALHGIPQAPKDLTAVAGIATTQGSPIFKDFVPKSDSIMAERMRREGAIFVGRSNTPEFGLGSHSYNTVFGTTRNAWDPALSAGGSSGGAAVALARHMLPVADGSDMMGSLRNPAGWNNVVGFRPTQGLVPYGPAAEVFVQQLGIEGPMGRTVADTAWLLSVQAGHDPRAPLSREVDPLQFRQDLSRDFKGARIGYLGDLNGYLPTEPGVMDLCASALGHFTDLGCHVEEARLDFDMDVAWQTWLTLRGFSIAGVAGKLYQDDKTRALLKPEAVWEIENGLKLSGAQVFAASANRSALYQAMLALFARYDVLILPTAQIFPFDAEQPWPKEIAGRQMDTYHRWMEVVIPATLAGLPVAAVPAGFGPKGASQPMGLQIIGPARADLQVLQLAHAYEKASGFPQHSPLQA</sequence>
<comment type="caution">
    <text evidence="2">The sequence shown here is derived from an EMBL/GenBank/DDBJ whole genome shotgun (WGS) entry which is preliminary data.</text>
</comment>
<dbReference type="InterPro" id="IPR023631">
    <property type="entry name" value="Amidase_dom"/>
</dbReference>
<name>A0A844HNT9_9RHOB</name>
<protein>
    <submittedName>
        <fullName evidence="2">Amidase</fullName>
        <ecNumber evidence="2">3.5.1.4</ecNumber>
    </submittedName>
</protein>
<keyword evidence="2" id="KW-0378">Hydrolase</keyword>
<evidence type="ECO:0000313" key="3">
    <source>
        <dbReference type="Proteomes" id="UP000449846"/>
    </source>
</evidence>
<dbReference type="AlphaFoldDB" id="A0A844HNT9"/>
<dbReference type="PANTHER" id="PTHR11895:SF76">
    <property type="entry name" value="INDOLEACETAMIDE HYDROLASE"/>
    <property type="match status" value="1"/>
</dbReference>
<gene>
    <name evidence="2" type="ORF">GL300_09215</name>
</gene>
<dbReference type="EC" id="3.5.1.4" evidence="2"/>
<dbReference type="InterPro" id="IPR006311">
    <property type="entry name" value="TAT_signal"/>
</dbReference>
<dbReference type="Proteomes" id="UP000449846">
    <property type="component" value="Unassembled WGS sequence"/>
</dbReference>
<keyword evidence="3" id="KW-1185">Reference proteome</keyword>
<dbReference type="Pfam" id="PF01425">
    <property type="entry name" value="Amidase"/>
    <property type="match status" value="1"/>
</dbReference>
<dbReference type="SUPFAM" id="SSF75304">
    <property type="entry name" value="Amidase signature (AS) enzymes"/>
    <property type="match status" value="1"/>
</dbReference>